<proteinExistence type="predicted"/>
<feature type="transmembrane region" description="Helical" evidence="1">
    <location>
        <begin position="9"/>
        <end position="28"/>
    </location>
</feature>
<evidence type="ECO:0000313" key="2">
    <source>
        <dbReference type="EMBL" id="MDW9353113.1"/>
    </source>
</evidence>
<sequence>MNNSKLKKILIASIIGNILLVFLNIQVFNKKSAQDITETDKVGKTEIKKTKSTWDDINTVNPICNVNYTTDSPTFYDKEKSRSEPFCFWFNPATDKYTFLKNTLISSRGDGMFFFSKEHTPIITLYPPETGISVPIDIYFKQRLDRLSHGLNAKIIQPKEAKLIKSKNEEKLISSVVVVPTDKSRREYPREGFPLLVVIIKKNGTLWKVSVDYIDDYLLNDKKHWYNDKEIFDLIDNITSTF</sequence>
<keyword evidence="1" id="KW-0812">Transmembrane</keyword>
<evidence type="ECO:0000256" key="1">
    <source>
        <dbReference type="SAM" id="Phobius"/>
    </source>
</evidence>
<dbReference type="RefSeq" id="WP_198775154.1">
    <property type="nucleotide sequence ID" value="NZ_JAEKHS010000110.1"/>
</dbReference>
<reference evidence="2" key="1">
    <citation type="submission" date="2023-10" db="EMBL/GenBank/DDBJ databases">
        <title>Draft Genome Sequence of a Shiga toxin-producing Escherichia coli strain from deer meat showing an IS-element integration in the B-subunit of the Shiga toxin Stx2b gene.</title>
        <authorList>
            <person name="Projahn M."/>
            <person name="Borowiak M."/>
        </authorList>
    </citation>
    <scope>NUCLEOTIDE SEQUENCE</scope>
    <source>
        <strain evidence="2">BfR-EC-18960</strain>
    </source>
</reference>
<evidence type="ECO:0000313" key="3">
    <source>
        <dbReference type="Proteomes" id="UP001271591"/>
    </source>
</evidence>
<name>A0AAP6B2G7_ECOLX</name>
<accession>A0AAP6B2G7</accession>
<keyword evidence="1" id="KW-1133">Transmembrane helix</keyword>
<dbReference type="AlphaFoldDB" id="A0AAP6B2G7"/>
<keyword evidence="1" id="KW-0472">Membrane</keyword>
<organism evidence="2 3">
    <name type="scientific">Escherichia coli</name>
    <dbReference type="NCBI Taxonomy" id="562"/>
    <lineage>
        <taxon>Bacteria</taxon>
        <taxon>Pseudomonadati</taxon>
        <taxon>Pseudomonadota</taxon>
        <taxon>Gammaproteobacteria</taxon>
        <taxon>Enterobacterales</taxon>
        <taxon>Enterobacteriaceae</taxon>
        <taxon>Escherichia</taxon>
    </lineage>
</organism>
<comment type="caution">
    <text evidence="2">The sequence shown here is derived from an EMBL/GenBank/DDBJ whole genome shotgun (WGS) entry which is preliminary data.</text>
</comment>
<dbReference type="EMBL" id="JAWPMK010000003">
    <property type="protein sequence ID" value="MDW9353113.1"/>
    <property type="molecule type" value="Genomic_DNA"/>
</dbReference>
<protein>
    <submittedName>
        <fullName evidence="2">Uncharacterized protein</fullName>
    </submittedName>
</protein>
<gene>
    <name evidence="2" type="ORF">R8G00_27080</name>
</gene>
<dbReference type="Proteomes" id="UP001271591">
    <property type="component" value="Unassembled WGS sequence"/>
</dbReference>